<sequence length="315" mass="36444">MISSKKFLPEEITYQLFDINPAEYYQKRFFVENRLNVAEESKAIRHTILYQKIQYLSDLIKQIGGEHTPLKVLDVGCGSGLIGARIKHFFPASYLCGVDMSQDCITTAKRNGYDDVLVHDVINNLPYQDDYFDLVFTMDFFGHVEFRYKNNIISEIHRVTKKGGYGFHGIEAGFIDYFRCNPKDPQDTVRKYVNLEGHIGVEPLEDIAVRFGQYFTILTAFPWPIRPFLNIDNILAGNVWGEEFSKAFSMVDHYHSRVAADLVLGYCTKYFNDQFLQLFGNILTRNHLQCEESWKPLVEKFIQGRGFAMITMSKS</sequence>
<dbReference type="AlphaFoldDB" id="A0A1M6TQL9"/>
<dbReference type="GO" id="GO:0032259">
    <property type="term" value="P:methylation"/>
    <property type="evidence" value="ECO:0007669"/>
    <property type="project" value="UniProtKB-KW"/>
</dbReference>
<dbReference type="Pfam" id="PF08241">
    <property type="entry name" value="Methyltransf_11"/>
    <property type="match status" value="1"/>
</dbReference>
<gene>
    <name evidence="2" type="ORF">SAMN02745123_02432</name>
</gene>
<name>A0A1M6TQL9_9FIRM</name>
<evidence type="ECO:0000313" key="3">
    <source>
        <dbReference type="Proteomes" id="UP000183997"/>
    </source>
</evidence>
<reference evidence="3" key="1">
    <citation type="submission" date="2016-11" db="EMBL/GenBank/DDBJ databases">
        <authorList>
            <person name="Varghese N."/>
            <person name="Submissions S."/>
        </authorList>
    </citation>
    <scope>NUCLEOTIDE SEQUENCE [LARGE SCALE GENOMIC DNA]</scope>
    <source>
        <strain evidence="3">DSM 10349</strain>
    </source>
</reference>
<dbReference type="EMBL" id="FRAR01000017">
    <property type="protein sequence ID" value="SHK59237.1"/>
    <property type="molecule type" value="Genomic_DNA"/>
</dbReference>
<dbReference type="InterPro" id="IPR050508">
    <property type="entry name" value="Methyltransf_Superfamily"/>
</dbReference>
<dbReference type="InterPro" id="IPR029063">
    <property type="entry name" value="SAM-dependent_MTases_sf"/>
</dbReference>
<dbReference type="RefSeq" id="WP_072914680.1">
    <property type="nucleotide sequence ID" value="NZ_FRAR01000017.1"/>
</dbReference>
<dbReference type="PANTHER" id="PTHR42912:SF80">
    <property type="entry name" value="METHYLTRANSFERASE DOMAIN-CONTAINING PROTEIN"/>
    <property type="match status" value="1"/>
</dbReference>
<dbReference type="InterPro" id="IPR013216">
    <property type="entry name" value="Methyltransf_11"/>
</dbReference>
<organism evidence="2 3">
    <name type="scientific">Desulforamulus aeronauticus DSM 10349</name>
    <dbReference type="NCBI Taxonomy" id="1121421"/>
    <lineage>
        <taxon>Bacteria</taxon>
        <taxon>Bacillati</taxon>
        <taxon>Bacillota</taxon>
        <taxon>Clostridia</taxon>
        <taxon>Eubacteriales</taxon>
        <taxon>Peptococcaceae</taxon>
        <taxon>Desulforamulus</taxon>
    </lineage>
</organism>
<accession>A0A1M6TQL9</accession>
<feature type="domain" description="Methyltransferase type 11" evidence="1">
    <location>
        <begin position="73"/>
        <end position="165"/>
    </location>
</feature>
<dbReference type="Gene3D" id="3.40.50.150">
    <property type="entry name" value="Vaccinia Virus protein VP39"/>
    <property type="match status" value="1"/>
</dbReference>
<dbReference type="OrthoDB" id="9784101at2"/>
<dbReference type="GO" id="GO:0008757">
    <property type="term" value="F:S-adenosylmethionine-dependent methyltransferase activity"/>
    <property type="evidence" value="ECO:0007669"/>
    <property type="project" value="InterPro"/>
</dbReference>
<keyword evidence="2" id="KW-0489">Methyltransferase</keyword>
<dbReference type="STRING" id="1121421.SAMN02745123_02432"/>
<evidence type="ECO:0000259" key="1">
    <source>
        <dbReference type="Pfam" id="PF08241"/>
    </source>
</evidence>
<protein>
    <submittedName>
        <fullName evidence="2">Methyltransferase domain-containing protein</fullName>
    </submittedName>
</protein>
<dbReference type="SUPFAM" id="SSF53335">
    <property type="entry name" value="S-adenosyl-L-methionine-dependent methyltransferases"/>
    <property type="match status" value="1"/>
</dbReference>
<proteinExistence type="predicted"/>
<evidence type="ECO:0000313" key="2">
    <source>
        <dbReference type="EMBL" id="SHK59237.1"/>
    </source>
</evidence>
<dbReference type="Proteomes" id="UP000183997">
    <property type="component" value="Unassembled WGS sequence"/>
</dbReference>
<dbReference type="CDD" id="cd02440">
    <property type="entry name" value="AdoMet_MTases"/>
    <property type="match status" value="1"/>
</dbReference>
<keyword evidence="3" id="KW-1185">Reference proteome</keyword>
<dbReference type="PANTHER" id="PTHR42912">
    <property type="entry name" value="METHYLTRANSFERASE"/>
    <property type="match status" value="1"/>
</dbReference>
<keyword evidence="2" id="KW-0808">Transferase</keyword>